<protein>
    <recommendedName>
        <fullName evidence="7">Major facilitator superfamily (MFS) profile domain-containing protein</fullName>
    </recommendedName>
</protein>
<dbReference type="Gene3D" id="1.20.1250.20">
    <property type="entry name" value="MFS general substrate transporter like domains"/>
    <property type="match status" value="2"/>
</dbReference>
<feature type="region of interest" description="Disordered" evidence="3">
    <location>
        <begin position="1"/>
        <end position="55"/>
    </location>
</feature>
<evidence type="ECO:0000256" key="4">
    <source>
        <dbReference type="SAM" id="Phobius"/>
    </source>
</evidence>
<keyword evidence="6" id="KW-1185">Reference proteome</keyword>
<feature type="transmembrane region" description="Helical" evidence="4">
    <location>
        <begin position="235"/>
        <end position="254"/>
    </location>
</feature>
<dbReference type="HOGENOM" id="CLU_001265_1_1_1"/>
<feature type="transmembrane region" description="Helical" evidence="4">
    <location>
        <begin position="307"/>
        <end position="324"/>
    </location>
</feature>
<comment type="subcellular location">
    <subcellularLocation>
        <location evidence="1">Membrane</location>
        <topology evidence="1">Multi-pass membrane protein</topology>
    </subcellularLocation>
</comment>
<feature type="transmembrane region" description="Helical" evidence="4">
    <location>
        <begin position="143"/>
        <end position="162"/>
    </location>
</feature>
<feature type="transmembrane region" description="Helical" evidence="4">
    <location>
        <begin position="117"/>
        <end position="136"/>
    </location>
</feature>
<dbReference type="OrthoDB" id="6509908at2759"/>
<feature type="compositionally biased region" description="Basic and acidic residues" evidence="3">
    <location>
        <begin position="19"/>
        <end position="29"/>
    </location>
</feature>
<feature type="transmembrane region" description="Helical" evidence="4">
    <location>
        <begin position="275"/>
        <end position="301"/>
    </location>
</feature>
<evidence type="ECO:0000313" key="5">
    <source>
        <dbReference type="EMBL" id="KDQ19997.1"/>
    </source>
</evidence>
<proteinExistence type="inferred from homology"/>
<keyword evidence="4" id="KW-0472">Membrane</keyword>
<accession>A0A067N786</accession>
<gene>
    <name evidence="5" type="ORF">BOTBODRAFT_170029</name>
</gene>
<feature type="transmembrane region" description="Helical" evidence="4">
    <location>
        <begin position="359"/>
        <end position="378"/>
    </location>
</feature>
<dbReference type="GO" id="GO:0022857">
    <property type="term" value="F:transmembrane transporter activity"/>
    <property type="evidence" value="ECO:0007669"/>
    <property type="project" value="InterPro"/>
</dbReference>
<dbReference type="InParanoid" id="A0A067N786"/>
<dbReference type="PANTHER" id="PTHR11360">
    <property type="entry name" value="MONOCARBOXYLATE TRANSPORTER"/>
    <property type="match status" value="1"/>
</dbReference>
<dbReference type="AlphaFoldDB" id="A0A067N786"/>
<feature type="compositionally biased region" description="Basic and acidic residues" evidence="3">
    <location>
        <begin position="38"/>
        <end position="54"/>
    </location>
</feature>
<feature type="transmembrane region" description="Helical" evidence="4">
    <location>
        <begin position="76"/>
        <end position="97"/>
    </location>
</feature>
<dbReference type="Pfam" id="PF07690">
    <property type="entry name" value="MFS_1"/>
    <property type="match status" value="1"/>
</dbReference>
<dbReference type="InterPro" id="IPR036259">
    <property type="entry name" value="MFS_trans_sf"/>
</dbReference>
<dbReference type="GO" id="GO:0016020">
    <property type="term" value="C:membrane"/>
    <property type="evidence" value="ECO:0007669"/>
    <property type="project" value="UniProtKB-SubCell"/>
</dbReference>
<dbReference type="CDD" id="cd17352">
    <property type="entry name" value="MFS_MCT_SLC16"/>
    <property type="match status" value="1"/>
</dbReference>
<comment type="similarity">
    <text evidence="2">Belongs to the major facilitator superfamily. Monocarboxylate porter (TC 2.A.1.13) family.</text>
</comment>
<organism evidence="5 6">
    <name type="scientific">Botryobasidium botryosum (strain FD-172 SS1)</name>
    <dbReference type="NCBI Taxonomy" id="930990"/>
    <lineage>
        <taxon>Eukaryota</taxon>
        <taxon>Fungi</taxon>
        <taxon>Dikarya</taxon>
        <taxon>Basidiomycota</taxon>
        <taxon>Agaricomycotina</taxon>
        <taxon>Agaricomycetes</taxon>
        <taxon>Cantharellales</taxon>
        <taxon>Botryobasidiaceae</taxon>
        <taxon>Botryobasidium</taxon>
    </lineage>
</organism>
<dbReference type="PANTHER" id="PTHR11360:SF234">
    <property type="entry name" value="MFS-TYPE TRANSPORTER DBAD-RELATED"/>
    <property type="match status" value="1"/>
</dbReference>
<dbReference type="EMBL" id="KL198018">
    <property type="protein sequence ID" value="KDQ19997.1"/>
    <property type="molecule type" value="Genomic_DNA"/>
</dbReference>
<keyword evidence="4" id="KW-1133">Transmembrane helix</keyword>
<evidence type="ECO:0000256" key="3">
    <source>
        <dbReference type="SAM" id="MobiDB-lite"/>
    </source>
</evidence>
<evidence type="ECO:0008006" key="7">
    <source>
        <dbReference type="Google" id="ProtNLM"/>
    </source>
</evidence>
<reference evidence="6" key="1">
    <citation type="journal article" date="2014" name="Proc. Natl. Acad. Sci. U.S.A.">
        <title>Extensive sampling of basidiomycete genomes demonstrates inadequacy of the white-rot/brown-rot paradigm for wood decay fungi.</title>
        <authorList>
            <person name="Riley R."/>
            <person name="Salamov A.A."/>
            <person name="Brown D.W."/>
            <person name="Nagy L.G."/>
            <person name="Floudas D."/>
            <person name="Held B.W."/>
            <person name="Levasseur A."/>
            <person name="Lombard V."/>
            <person name="Morin E."/>
            <person name="Otillar R."/>
            <person name="Lindquist E.A."/>
            <person name="Sun H."/>
            <person name="LaButti K.M."/>
            <person name="Schmutz J."/>
            <person name="Jabbour D."/>
            <person name="Luo H."/>
            <person name="Baker S.E."/>
            <person name="Pisabarro A.G."/>
            <person name="Walton J.D."/>
            <person name="Blanchette R.A."/>
            <person name="Henrissat B."/>
            <person name="Martin F."/>
            <person name="Cullen D."/>
            <person name="Hibbett D.S."/>
            <person name="Grigoriev I.V."/>
        </authorList>
    </citation>
    <scope>NUCLEOTIDE SEQUENCE [LARGE SCALE GENOMIC DNA]</scope>
    <source>
        <strain evidence="6">FD-172 SS1</strain>
    </source>
</reference>
<evidence type="ECO:0000256" key="1">
    <source>
        <dbReference type="ARBA" id="ARBA00004141"/>
    </source>
</evidence>
<keyword evidence="4" id="KW-0812">Transmembrane</keyword>
<evidence type="ECO:0000256" key="2">
    <source>
        <dbReference type="ARBA" id="ARBA00006727"/>
    </source>
</evidence>
<feature type="transmembrane region" description="Helical" evidence="4">
    <location>
        <begin position="168"/>
        <end position="193"/>
    </location>
</feature>
<dbReference type="Proteomes" id="UP000027195">
    <property type="component" value="Unassembled WGS sequence"/>
</dbReference>
<sequence length="415" mass="44665">MTEPAIQRGLSKTNVTDVSRAETRERDVPDEASITSSVEDHGQVPKAANTKEESAVESSLPVKDIDLTFPDGGLRAWLVVMGAVCLTFSTFGFVNAWGVFQTYYQETLLRDQSPSTIAWIGSLQYSLVFFPGLITGRLFDIGYLRLIVGPASVLHVIAVFLIAECKTYWQFVICQGVAIGITSGLIFGPTIAVVSHWFLKKRSRAYGVVAIGSSIGGTVIPIATRKLIPLVGFRWTVRILGFILLCTLSVANLAPRHVDGGLLNLSAFKFAPYTIYCISTIFAFLGLYTCLTYIDVAAAAIGVNPDLSFYLVSIANAASFVGRISSGFLADKYGPLNVLIPFTLLAGVMTYVWPYMTNFGSLIAIAVVYGRMFVGRVLGMDMTIMAVGALTGPPIAGAIRDASGSFHDVGLYAGE</sequence>
<feature type="transmembrane region" description="Helical" evidence="4">
    <location>
        <begin position="205"/>
        <end position="223"/>
    </location>
</feature>
<evidence type="ECO:0000313" key="6">
    <source>
        <dbReference type="Proteomes" id="UP000027195"/>
    </source>
</evidence>
<name>A0A067N786_BOTB1</name>
<dbReference type="SUPFAM" id="SSF103473">
    <property type="entry name" value="MFS general substrate transporter"/>
    <property type="match status" value="1"/>
</dbReference>
<dbReference type="InterPro" id="IPR011701">
    <property type="entry name" value="MFS"/>
</dbReference>
<dbReference type="InterPro" id="IPR050327">
    <property type="entry name" value="Proton-linked_MCT"/>
</dbReference>
<feature type="transmembrane region" description="Helical" evidence="4">
    <location>
        <begin position="336"/>
        <end position="353"/>
    </location>
</feature>